<keyword evidence="2" id="KW-1185">Reference proteome</keyword>
<dbReference type="EMBL" id="ML978720">
    <property type="protein sequence ID" value="KAF2087294.1"/>
    <property type="molecule type" value="Genomic_DNA"/>
</dbReference>
<dbReference type="AlphaFoldDB" id="A0A9P4HSQ1"/>
<evidence type="ECO:0000313" key="1">
    <source>
        <dbReference type="EMBL" id="KAF2087294.1"/>
    </source>
</evidence>
<protein>
    <submittedName>
        <fullName evidence="1">Uncharacterized protein</fullName>
    </submittedName>
</protein>
<comment type="caution">
    <text evidence="1">The sequence shown here is derived from an EMBL/GenBank/DDBJ whole genome shotgun (WGS) entry which is preliminary data.</text>
</comment>
<sequence>PDLTLPTHAPELTQHDNYAWDSASFALYSLITLPLSTLQTIATTLEAQWTLISPSQHMIRLPPSPIHANRPLSAVLAAHIALDKEVTPPVAGQNANGNLGWYPVAFIVVVGAEWEDGGLLFVSVDDELWEESESGKLVSFRFRAEDAYDLL</sequence>
<evidence type="ECO:0000313" key="2">
    <source>
        <dbReference type="Proteomes" id="UP000799776"/>
    </source>
</evidence>
<gene>
    <name evidence="1" type="ORF">K490DRAFT_13585</name>
</gene>
<dbReference type="Proteomes" id="UP000799776">
    <property type="component" value="Unassembled WGS sequence"/>
</dbReference>
<feature type="non-terminal residue" evidence="1">
    <location>
        <position position="151"/>
    </location>
</feature>
<name>A0A9P4HSQ1_9PEZI</name>
<dbReference type="OrthoDB" id="538223at2759"/>
<reference evidence="1" key="1">
    <citation type="journal article" date="2020" name="Stud. Mycol.">
        <title>101 Dothideomycetes genomes: a test case for predicting lifestyles and emergence of pathogens.</title>
        <authorList>
            <person name="Haridas S."/>
            <person name="Albert R."/>
            <person name="Binder M."/>
            <person name="Bloem J."/>
            <person name="Labutti K."/>
            <person name="Salamov A."/>
            <person name="Andreopoulos B."/>
            <person name="Baker S."/>
            <person name="Barry K."/>
            <person name="Bills G."/>
            <person name="Bluhm B."/>
            <person name="Cannon C."/>
            <person name="Castanera R."/>
            <person name="Culley D."/>
            <person name="Daum C."/>
            <person name="Ezra D."/>
            <person name="Gonzalez J."/>
            <person name="Henrissat B."/>
            <person name="Kuo A."/>
            <person name="Liang C."/>
            <person name="Lipzen A."/>
            <person name="Lutzoni F."/>
            <person name="Magnuson J."/>
            <person name="Mondo S."/>
            <person name="Nolan M."/>
            <person name="Ohm R."/>
            <person name="Pangilinan J."/>
            <person name="Park H.-J."/>
            <person name="Ramirez L."/>
            <person name="Alfaro M."/>
            <person name="Sun H."/>
            <person name="Tritt A."/>
            <person name="Yoshinaga Y."/>
            <person name="Zwiers L.-H."/>
            <person name="Turgeon B."/>
            <person name="Goodwin S."/>
            <person name="Spatafora J."/>
            <person name="Crous P."/>
            <person name="Grigoriev I."/>
        </authorList>
    </citation>
    <scope>NUCLEOTIDE SEQUENCE</scope>
    <source>
        <strain evidence="1">CBS 121410</strain>
    </source>
</reference>
<proteinExistence type="predicted"/>
<accession>A0A9P4HSQ1</accession>
<feature type="non-terminal residue" evidence="1">
    <location>
        <position position="1"/>
    </location>
</feature>
<organism evidence="1 2">
    <name type="scientific">Saccharata proteae CBS 121410</name>
    <dbReference type="NCBI Taxonomy" id="1314787"/>
    <lineage>
        <taxon>Eukaryota</taxon>
        <taxon>Fungi</taxon>
        <taxon>Dikarya</taxon>
        <taxon>Ascomycota</taxon>
        <taxon>Pezizomycotina</taxon>
        <taxon>Dothideomycetes</taxon>
        <taxon>Dothideomycetes incertae sedis</taxon>
        <taxon>Botryosphaeriales</taxon>
        <taxon>Saccharataceae</taxon>
        <taxon>Saccharata</taxon>
    </lineage>
</organism>